<organism evidence="1 2">
    <name type="scientific">Winogradskya consettensis</name>
    <dbReference type="NCBI Taxonomy" id="113560"/>
    <lineage>
        <taxon>Bacteria</taxon>
        <taxon>Bacillati</taxon>
        <taxon>Actinomycetota</taxon>
        <taxon>Actinomycetes</taxon>
        <taxon>Micromonosporales</taxon>
        <taxon>Micromonosporaceae</taxon>
        <taxon>Winogradskya</taxon>
    </lineage>
</organism>
<evidence type="ECO:0000313" key="1">
    <source>
        <dbReference type="EMBL" id="GIM68074.1"/>
    </source>
</evidence>
<accession>A0A919SCJ7</accession>
<evidence type="ECO:0000313" key="2">
    <source>
        <dbReference type="Proteomes" id="UP000680865"/>
    </source>
</evidence>
<comment type="caution">
    <text evidence="1">The sequence shown here is derived from an EMBL/GenBank/DDBJ whole genome shotgun (WGS) entry which is preliminary data.</text>
</comment>
<sequence>MRVRLISLVVFVLVLAATALGVVLGRPHDEPVSEAVAVARDLLPPAASVAAIEDSGAVGTGYHRTFPQYVGELTVWLACTGEGQVTLAVSAVPAAETGSVKPRDVARTTAICAAEPVRTDFFGDPFTASLVFDLAGTGPAEFAFRVTSDTGDPVSVQDYQQVDLHGAFHLDDGGDEGYSVGGAIGPGSEPDYYGPLQEHGDFTVAAACTGLGTLELRVGDHREQVRCSWKPQRHDSKLSWHTGKAPEIYAQYTSASKAPANWAVYFLP</sequence>
<protein>
    <submittedName>
        <fullName evidence="1">Uncharacterized protein</fullName>
    </submittedName>
</protein>
<name>A0A919SCJ7_9ACTN</name>
<dbReference type="AlphaFoldDB" id="A0A919SCJ7"/>
<dbReference type="EMBL" id="BOQP01000004">
    <property type="protein sequence ID" value="GIM68074.1"/>
    <property type="molecule type" value="Genomic_DNA"/>
</dbReference>
<dbReference type="RefSeq" id="WP_212995893.1">
    <property type="nucleotide sequence ID" value="NZ_BAAATW010000002.1"/>
</dbReference>
<keyword evidence="2" id="KW-1185">Reference proteome</keyword>
<proteinExistence type="predicted"/>
<dbReference type="Proteomes" id="UP000680865">
    <property type="component" value="Unassembled WGS sequence"/>
</dbReference>
<gene>
    <name evidence="1" type="ORF">Aco04nite_09130</name>
</gene>
<reference evidence="1" key="1">
    <citation type="submission" date="2021-03" db="EMBL/GenBank/DDBJ databases">
        <title>Whole genome shotgun sequence of Actinoplanes consettensis NBRC 14913.</title>
        <authorList>
            <person name="Komaki H."/>
            <person name="Tamura T."/>
        </authorList>
    </citation>
    <scope>NUCLEOTIDE SEQUENCE</scope>
    <source>
        <strain evidence="1">NBRC 14913</strain>
    </source>
</reference>